<dbReference type="AlphaFoldDB" id="A0A3S0ACI2"/>
<protein>
    <submittedName>
        <fullName evidence="1">VOC family protein</fullName>
    </submittedName>
</protein>
<keyword evidence="2" id="KW-1185">Reference proteome</keyword>
<dbReference type="SUPFAM" id="SSF54593">
    <property type="entry name" value="Glyoxalase/Bleomycin resistance protein/Dihydroxybiphenyl dioxygenase"/>
    <property type="match status" value="1"/>
</dbReference>
<name>A0A3S0ACI2_9FLAO</name>
<gene>
    <name evidence="1" type="ORF">EHW67_19325</name>
</gene>
<dbReference type="InterPro" id="IPR029068">
    <property type="entry name" value="Glyas_Bleomycin-R_OHBP_Dase"/>
</dbReference>
<proteinExistence type="predicted"/>
<dbReference type="EMBL" id="RQPJ01000021">
    <property type="protein sequence ID" value="RTE52331.1"/>
    <property type="molecule type" value="Genomic_DNA"/>
</dbReference>
<evidence type="ECO:0000313" key="2">
    <source>
        <dbReference type="Proteomes" id="UP000267585"/>
    </source>
</evidence>
<dbReference type="RefSeq" id="WP_126164017.1">
    <property type="nucleotide sequence ID" value="NZ_RQPJ01000021.1"/>
</dbReference>
<dbReference type="Proteomes" id="UP000267585">
    <property type="component" value="Unassembled WGS sequence"/>
</dbReference>
<evidence type="ECO:0000313" key="1">
    <source>
        <dbReference type="EMBL" id="RTE52331.1"/>
    </source>
</evidence>
<organism evidence="1 2">
    <name type="scientific">Arenibacter aquaticus</name>
    <dbReference type="NCBI Taxonomy" id="2489054"/>
    <lineage>
        <taxon>Bacteria</taxon>
        <taxon>Pseudomonadati</taxon>
        <taxon>Bacteroidota</taxon>
        <taxon>Flavobacteriia</taxon>
        <taxon>Flavobacteriales</taxon>
        <taxon>Flavobacteriaceae</taxon>
        <taxon>Arenibacter</taxon>
    </lineage>
</organism>
<comment type="caution">
    <text evidence="1">The sequence shown here is derived from an EMBL/GenBank/DDBJ whole genome shotgun (WGS) entry which is preliminary data.</text>
</comment>
<reference evidence="1 2" key="1">
    <citation type="submission" date="2018-11" db="EMBL/GenBank/DDBJ databases">
        <title>Arenibacter aquaticus sp.nov., a marine bacterium isolated from surface seawater in the South China Sea.</title>
        <authorList>
            <person name="Guo J."/>
            <person name="Sun J."/>
        </authorList>
    </citation>
    <scope>NUCLEOTIDE SEQUENCE [LARGE SCALE GENOMIC DNA]</scope>
    <source>
        <strain evidence="1 2">GUO666</strain>
    </source>
</reference>
<dbReference type="Gene3D" id="3.10.180.10">
    <property type="entry name" value="2,3-Dihydroxybiphenyl 1,2-Dioxygenase, domain 1"/>
    <property type="match status" value="1"/>
</dbReference>
<accession>A0A3S0ACI2</accession>
<sequence>MIIKELKLFSSQIKAQTEFYSEVLGLKKLYGSINKVSFQVGNSILHLEYKEDATPYHFAINIPANKEQEAFHWLKSRLRILKDGQDEIIDFKAWNAKAIYFYDHDKNIVELIARKNLKNHSELEFSADQFLEISEIGVPTNDIEREYGTLRDVMDIGIYDGGLGNFCAIGDENGLFICINKNRKNWYPTQDKAYFSDFEVIVLQEGKSYCANYRDGAIKVQHFHQGMGSN</sequence>
<dbReference type="OrthoDB" id="2703022at2"/>